<organism evidence="2 3">
    <name type="scientific">Algibacter lectus</name>
    <dbReference type="NCBI Taxonomy" id="221126"/>
    <lineage>
        <taxon>Bacteria</taxon>
        <taxon>Pseudomonadati</taxon>
        <taxon>Bacteroidota</taxon>
        <taxon>Flavobacteriia</taxon>
        <taxon>Flavobacteriales</taxon>
        <taxon>Flavobacteriaceae</taxon>
        <taxon>Algibacter</taxon>
    </lineage>
</organism>
<name>A0A090X6D3_9FLAO</name>
<dbReference type="AlphaFoldDB" id="A0A090X6D3"/>
<dbReference type="InterPro" id="IPR013785">
    <property type="entry name" value="Aldolase_TIM"/>
</dbReference>
<gene>
    <name evidence="2" type="ORF">JCM19274_2256</name>
</gene>
<dbReference type="InterPro" id="IPR029483">
    <property type="entry name" value="GH97_C"/>
</dbReference>
<sequence length="102" mass="11566">MDESRILNSKMGEYITTARRSKNDWFVGSVMNQKGGVLDIDLNFLEEGKIYEVTFYEDTPETDCKTNPPEAYQIRKAKVKKGDVIKANMAPGGGHCMWIKSE</sequence>
<evidence type="ECO:0000313" key="3">
    <source>
        <dbReference type="Proteomes" id="UP000029643"/>
    </source>
</evidence>
<comment type="caution">
    <text evidence="2">The sequence shown here is derived from an EMBL/GenBank/DDBJ whole genome shotgun (WGS) entry which is preliminary data.</text>
</comment>
<evidence type="ECO:0000313" key="2">
    <source>
        <dbReference type="EMBL" id="GAL81082.1"/>
    </source>
</evidence>
<feature type="domain" description="Glycosyl-hydrolase 97 C-terminal oligomerisation" evidence="1">
    <location>
        <begin position="2"/>
        <end position="100"/>
    </location>
</feature>
<accession>A0A090X6D3</accession>
<dbReference type="GO" id="GO:0004558">
    <property type="term" value="F:alpha-1,4-glucosidase activity"/>
    <property type="evidence" value="ECO:0007669"/>
    <property type="project" value="UniProtKB-EC"/>
</dbReference>
<dbReference type="InterPro" id="IPR052720">
    <property type="entry name" value="Glycosyl_hydrolase_97"/>
</dbReference>
<dbReference type="Proteomes" id="UP000029643">
    <property type="component" value="Unassembled WGS sequence"/>
</dbReference>
<dbReference type="Gene3D" id="3.20.20.70">
    <property type="entry name" value="Aldolase class I"/>
    <property type="match status" value="1"/>
</dbReference>
<dbReference type="PANTHER" id="PTHR35803">
    <property type="entry name" value="GLUCAN 1,4-ALPHA-GLUCOSIDASE SUSB-RELATED"/>
    <property type="match status" value="1"/>
</dbReference>
<reference evidence="2 3" key="1">
    <citation type="journal article" date="2014" name="Genome Announc.">
        <title>Draft Genome Sequences of Marine Flavobacterium Algibacter lectus Strains SS8 and NR4.</title>
        <authorList>
            <person name="Takatani N."/>
            <person name="Nakanishi M."/>
            <person name="Meirelles P."/>
            <person name="Mino S."/>
            <person name="Suda W."/>
            <person name="Oshima K."/>
            <person name="Hattori M."/>
            <person name="Ohkuma M."/>
            <person name="Hosokawa M."/>
            <person name="Miyashita K."/>
            <person name="Thompson F.L."/>
            <person name="Niwa A."/>
            <person name="Sawabe T."/>
            <person name="Sawabe T."/>
        </authorList>
    </citation>
    <scope>NUCLEOTIDE SEQUENCE [LARGE SCALE GENOMIC DNA]</scope>
    <source>
        <strain evidence="3">JCM19274</strain>
    </source>
</reference>
<keyword evidence="2" id="KW-0378">Hydrolase</keyword>
<dbReference type="Pfam" id="PF14509">
    <property type="entry name" value="GH97_C"/>
    <property type="match status" value="1"/>
</dbReference>
<protein>
    <submittedName>
        <fullName evidence="2">Alpha-glucosidase</fullName>
        <ecNumber evidence="2">3.2.1.20</ecNumber>
    </submittedName>
</protein>
<proteinExistence type="predicted"/>
<dbReference type="EC" id="3.2.1.20" evidence="2"/>
<keyword evidence="2" id="KW-0326">Glycosidase</keyword>
<evidence type="ECO:0000259" key="1">
    <source>
        <dbReference type="Pfam" id="PF14509"/>
    </source>
</evidence>
<dbReference type="EMBL" id="BBNU01000013">
    <property type="protein sequence ID" value="GAL81082.1"/>
    <property type="molecule type" value="Genomic_DNA"/>
</dbReference>